<evidence type="ECO:0000256" key="2">
    <source>
        <dbReference type="ARBA" id="ARBA00023002"/>
    </source>
</evidence>
<evidence type="ECO:0000313" key="4">
    <source>
        <dbReference type="EMBL" id="RVX15899.1"/>
    </source>
</evidence>
<dbReference type="Gene3D" id="3.40.50.720">
    <property type="entry name" value="NAD(P)-binding Rossmann-like Domain"/>
    <property type="match status" value="2"/>
</dbReference>
<protein>
    <submittedName>
        <fullName evidence="4">Cinnamoyl-CoA reductase 2</fullName>
    </submittedName>
</protein>
<dbReference type="InterPro" id="IPR016040">
    <property type="entry name" value="NAD(P)-bd_dom"/>
</dbReference>
<name>A0A438K3W3_VITVI</name>
<sequence length="394" mass="44355">MLKPACHCISNFAAYSPRRHHRKKRDWRGEKVWSDLIMAEKGKVCVTGAGGYVASWVVKLLLSKGYIVHGTVREPSDGKYSHLKKLEKASENLKLFKADLLEYNTLCSAIAGCDGVFHVASPVPPTTVVPNPEASILHSETCSMELLTHSDFILCETCTIHNAQFVHVLLQVELMEPAVKGTLNVLKACTEAKVKRVVVVSSGSAVMRNPRWPKGKVKDETCWSDKEYCRTTENWYCLSKTEAETEAFEYAKKSGLDVVRVCPTLVLGPILQSTINASSLVLIKLLKEGYESLENKHRMIVDARDVAEALLLAYEQPEAEGRYICTAHMIKMQDLVENLRSIYPYYNYPKNFTEGEETENLSSEKLQRLGWNYRPLEETLVDSIKSYKEAGILD</sequence>
<dbReference type="GO" id="GO:0016491">
    <property type="term" value="F:oxidoreductase activity"/>
    <property type="evidence" value="ECO:0007669"/>
    <property type="project" value="UniProtKB-KW"/>
</dbReference>
<reference evidence="4 5" key="1">
    <citation type="journal article" date="2018" name="PLoS Genet.">
        <title>Population sequencing reveals clonal diversity and ancestral inbreeding in the grapevine cultivar Chardonnay.</title>
        <authorList>
            <person name="Roach M.J."/>
            <person name="Johnson D.L."/>
            <person name="Bohlmann J."/>
            <person name="van Vuuren H.J."/>
            <person name="Jones S.J."/>
            <person name="Pretorius I.S."/>
            <person name="Schmidt S.A."/>
            <person name="Borneman A.R."/>
        </authorList>
    </citation>
    <scope>NUCLEOTIDE SEQUENCE [LARGE SCALE GENOMIC DNA]</scope>
    <source>
        <strain evidence="5">cv. Chardonnay</strain>
        <tissue evidence="4">Leaf</tissue>
    </source>
</reference>
<keyword evidence="2" id="KW-0560">Oxidoreductase</keyword>
<keyword evidence="1" id="KW-0521">NADP</keyword>
<evidence type="ECO:0000313" key="5">
    <source>
        <dbReference type="Proteomes" id="UP000288805"/>
    </source>
</evidence>
<organism evidence="4 5">
    <name type="scientific">Vitis vinifera</name>
    <name type="common">Grape</name>
    <dbReference type="NCBI Taxonomy" id="29760"/>
    <lineage>
        <taxon>Eukaryota</taxon>
        <taxon>Viridiplantae</taxon>
        <taxon>Streptophyta</taxon>
        <taxon>Embryophyta</taxon>
        <taxon>Tracheophyta</taxon>
        <taxon>Spermatophyta</taxon>
        <taxon>Magnoliopsida</taxon>
        <taxon>eudicotyledons</taxon>
        <taxon>Gunneridae</taxon>
        <taxon>Pentapetalae</taxon>
        <taxon>rosids</taxon>
        <taxon>Vitales</taxon>
        <taxon>Vitaceae</taxon>
        <taxon>Viteae</taxon>
        <taxon>Vitis</taxon>
    </lineage>
</organism>
<dbReference type="CDD" id="cd08958">
    <property type="entry name" value="FR_SDR_e"/>
    <property type="match status" value="1"/>
</dbReference>
<dbReference type="InterPro" id="IPR036291">
    <property type="entry name" value="NAD(P)-bd_dom_sf"/>
</dbReference>
<comment type="caution">
    <text evidence="4">The sequence shown here is derived from an EMBL/GenBank/DDBJ whole genome shotgun (WGS) entry which is preliminary data.</text>
</comment>
<feature type="domain" description="NAD(P)-binding" evidence="3">
    <location>
        <begin position="48"/>
        <end position="264"/>
    </location>
</feature>
<dbReference type="Pfam" id="PF13460">
    <property type="entry name" value="NAD_binding_10"/>
    <property type="match status" value="1"/>
</dbReference>
<gene>
    <name evidence="4" type="primary">CCR2_6</name>
    <name evidence="4" type="ORF">CK203_005762</name>
</gene>
<dbReference type="AlphaFoldDB" id="A0A438K3W3"/>
<dbReference type="PANTHER" id="PTHR10366:SF776">
    <property type="entry name" value="NAD(P)-BINDING ROSSMANN-FOLD SUPERFAMILY PROTEIN"/>
    <property type="match status" value="1"/>
</dbReference>
<proteinExistence type="predicted"/>
<dbReference type="SUPFAM" id="SSF51735">
    <property type="entry name" value="NAD(P)-binding Rossmann-fold domains"/>
    <property type="match status" value="1"/>
</dbReference>
<dbReference type="EMBL" id="QGNW01000017">
    <property type="protein sequence ID" value="RVX15899.1"/>
    <property type="molecule type" value="Genomic_DNA"/>
</dbReference>
<evidence type="ECO:0000256" key="1">
    <source>
        <dbReference type="ARBA" id="ARBA00022857"/>
    </source>
</evidence>
<accession>A0A438K3W3</accession>
<dbReference type="PANTHER" id="PTHR10366">
    <property type="entry name" value="NAD DEPENDENT EPIMERASE/DEHYDRATASE"/>
    <property type="match status" value="1"/>
</dbReference>
<evidence type="ECO:0000259" key="3">
    <source>
        <dbReference type="Pfam" id="PF13460"/>
    </source>
</evidence>
<dbReference type="Proteomes" id="UP000288805">
    <property type="component" value="Unassembled WGS sequence"/>
</dbReference>
<dbReference type="InterPro" id="IPR050425">
    <property type="entry name" value="NAD(P)_dehydrat-like"/>
</dbReference>